<dbReference type="InterPro" id="IPR024072">
    <property type="entry name" value="DHFR-like_dom_sf"/>
</dbReference>
<dbReference type="SUPFAM" id="SSF53597">
    <property type="entry name" value="Dihydrofolate reductase-like"/>
    <property type="match status" value="1"/>
</dbReference>
<evidence type="ECO:0000313" key="2">
    <source>
        <dbReference type="EMBL" id="NYD48179.1"/>
    </source>
</evidence>
<dbReference type="GO" id="GO:0008703">
    <property type="term" value="F:5-amino-6-(5-phosphoribosylamino)uracil reductase activity"/>
    <property type="evidence" value="ECO:0007669"/>
    <property type="project" value="InterPro"/>
</dbReference>
<feature type="domain" description="Bacterial bifunctional deaminase-reductase C-terminal" evidence="1">
    <location>
        <begin position="4"/>
        <end position="173"/>
    </location>
</feature>
<dbReference type="PANTHER" id="PTHR38011">
    <property type="entry name" value="DIHYDROFOLATE REDUCTASE FAMILY PROTEIN (AFU_ORTHOLOGUE AFUA_8G06820)"/>
    <property type="match status" value="1"/>
</dbReference>
<proteinExistence type="predicted"/>
<keyword evidence="3" id="KW-1185">Reference proteome</keyword>
<organism evidence="2 3">
    <name type="scientific">Actinomadura luteofluorescens</name>
    <dbReference type="NCBI Taxonomy" id="46163"/>
    <lineage>
        <taxon>Bacteria</taxon>
        <taxon>Bacillati</taxon>
        <taxon>Actinomycetota</taxon>
        <taxon>Actinomycetes</taxon>
        <taxon>Streptosporangiales</taxon>
        <taxon>Thermomonosporaceae</taxon>
        <taxon>Actinomadura</taxon>
    </lineage>
</organism>
<accession>A0A7Y9EI66</accession>
<dbReference type="GO" id="GO:0009231">
    <property type="term" value="P:riboflavin biosynthetic process"/>
    <property type="evidence" value="ECO:0007669"/>
    <property type="project" value="InterPro"/>
</dbReference>
<sequence>MRRIINSMFVSIDGVIQDPQDWPSLGGGDSGAQTELLLGCDGVLLGRHTYDSFASVWKGRSGDPYTDKMNAVTKYVVSTTLEKADWDNSVIIGGDVVEEISRLKEQPGGDILLYGFGRLSHTLMRHGLLDELRFWVHPFFLGKADEEGLLFRQDTRAMLDVIETRTFDSGIVLLSYRVKPSAGQA</sequence>
<evidence type="ECO:0000259" key="1">
    <source>
        <dbReference type="Pfam" id="PF01872"/>
    </source>
</evidence>
<protein>
    <submittedName>
        <fullName evidence="2">Dihydrofolate reductase</fullName>
    </submittedName>
</protein>
<dbReference type="InterPro" id="IPR002734">
    <property type="entry name" value="RibDG_C"/>
</dbReference>
<dbReference type="Gene3D" id="3.40.430.10">
    <property type="entry name" value="Dihydrofolate Reductase, subunit A"/>
    <property type="match status" value="1"/>
</dbReference>
<dbReference type="Proteomes" id="UP000529783">
    <property type="component" value="Unassembled WGS sequence"/>
</dbReference>
<dbReference type="AlphaFoldDB" id="A0A7Y9EI66"/>
<comment type="caution">
    <text evidence="2">The sequence shown here is derived from an EMBL/GenBank/DDBJ whole genome shotgun (WGS) entry which is preliminary data.</text>
</comment>
<evidence type="ECO:0000313" key="3">
    <source>
        <dbReference type="Proteomes" id="UP000529783"/>
    </source>
</evidence>
<reference evidence="2 3" key="1">
    <citation type="submission" date="2020-07" db="EMBL/GenBank/DDBJ databases">
        <title>Sequencing the genomes of 1000 actinobacteria strains.</title>
        <authorList>
            <person name="Klenk H.-P."/>
        </authorList>
    </citation>
    <scope>NUCLEOTIDE SEQUENCE [LARGE SCALE GENOMIC DNA]</scope>
    <source>
        <strain evidence="2 3">DSM 40398</strain>
    </source>
</reference>
<dbReference type="RefSeq" id="WP_179845141.1">
    <property type="nucleotide sequence ID" value="NZ_JACCBA010000001.1"/>
</dbReference>
<dbReference type="PANTHER" id="PTHR38011:SF11">
    <property type="entry name" value="2,5-DIAMINO-6-RIBOSYLAMINO-4(3H)-PYRIMIDINONE 5'-PHOSPHATE REDUCTASE"/>
    <property type="match status" value="1"/>
</dbReference>
<dbReference type="Pfam" id="PF01872">
    <property type="entry name" value="RibD_C"/>
    <property type="match status" value="1"/>
</dbReference>
<gene>
    <name evidence="2" type="ORF">BJY14_004162</name>
</gene>
<dbReference type="InterPro" id="IPR050765">
    <property type="entry name" value="Riboflavin_Biosynth_HTPR"/>
</dbReference>
<dbReference type="EMBL" id="JACCBA010000001">
    <property type="protein sequence ID" value="NYD48179.1"/>
    <property type="molecule type" value="Genomic_DNA"/>
</dbReference>
<name>A0A7Y9EI66_9ACTN</name>